<dbReference type="AlphaFoldDB" id="A0A9W5UZY6"/>
<sequence length="75" mass="8249">MTKSKLTIKVAADTKEALEGIKEVTEAANECVEALEKLEKVMGKFNKKGDSIECKALLTLDSRAIAEAIYNFNEI</sequence>
<dbReference type="EMBL" id="AHFB01000096">
    <property type="protein sequence ID" value="EOO28633.1"/>
    <property type="molecule type" value="Genomic_DNA"/>
</dbReference>
<accession>A0A9W5UZY6</accession>
<dbReference type="Proteomes" id="UP000014018">
    <property type="component" value="Unassembled WGS sequence"/>
</dbReference>
<protein>
    <submittedName>
        <fullName evidence="1">Uncharacterized protein</fullName>
    </submittedName>
</protein>
<name>A0A9W5UZY6_BACCE</name>
<evidence type="ECO:0000313" key="1">
    <source>
        <dbReference type="EMBL" id="EOO28633.1"/>
    </source>
</evidence>
<proteinExistence type="predicted"/>
<dbReference type="RefSeq" id="WP_016111764.1">
    <property type="nucleotide sequence ID" value="NZ_KB976192.1"/>
</dbReference>
<evidence type="ECO:0000313" key="2">
    <source>
        <dbReference type="Proteomes" id="UP000014018"/>
    </source>
</evidence>
<reference evidence="1 2" key="1">
    <citation type="submission" date="2012-12" db="EMBL/GenBank/DDBJ databases">
        <title>The Genome Sequence of Bacillus cereus VD133.</title>
        <authorList>
            <consortium name="The Broad Institute Genome Sequencing Platform"/>
            <consortium name="The Broad Institute Genome Sequencing Center for Infectious Disease"/>
            <person name="Feldgarden M."/>
            <person name="Van der Auwera G.A."/>
            <person name="Mahillon J."/>
            <person name="Duprez V."/>
            <person name="Timmery S."/>
            <person name="Mattelet C."/>
            <person name="Dierick K."/>
            <person name="Sun M."/>
            <person name="Yu Z."/>
            <person name="Zhu L."/>
            <person name="Hu X."/>
            <person name="Shank E.B."/>
            <person name="Swiecicka I."/>
            <person name="Hansen B.M."/>
            <person name="Andrup L."/>
            <person name="Walker B."/>
            <person name="Young S.K."/>
            <person name="Zeng Q."/>
            <person name="Gargeya S."/>
            <person name="Fitzgerald M."/>
            <person name="Haas B."/>
            <person name="Abouelleil A."/>
            <person name="Alvarado L."/>
            <person name="Arachchi H.M."/>
            <person name="Berlin A.M."/>
            <person name="Chapman S.B."/>
            <person name="Dewar J."/>
            <person name="Goldberg J."/>
            <person name="Griggs A."/>
            <person name="Gujja S."/>
            <person name="Hansen M."/>
            <person name="Howarth C."/>
            <person name="Imamovic A."/>
            <person name="Larimer J."/>
            <person name="McCowan C."/>
            <person name="Murphy C."/>
            <person name="Neiman D."/>
            <person name="Pearson M."/>
            <person name="Priest M."/>
            <person name="Roberts A."/>
            <person name="Saif S."/>
            <person name="Shea T."/>
            <person name="Sisk P."/>
            <person name="Sykes S."/>
            <person name="Wortman J."/>
            <person name="Nusbaum C."/>
            <person name="Birren B."/>
        </authorList>
    </citation>
    <scope>NUCLEOTIDE SEQUENCE [LARGE SCALE GENOMIC DNA]</scope>
    <source>
        <strain evidence="1 2">VD133</strain>
    </source>
</reference>
<comment type="caution">
    <text evidence="1">The sequence shown here is derived from an EMBL/GenBank/DDBJ whole genome shotgun (WGS) entry which is preliminary data.</text>
</comment>
<organism evidence="1 2">
    <name type="scientific">Bacillus cereus VD133</name>
    <dbReference type="NCBI Taxonomy" id="1053233"/>
    <lineage>
        <taxon>Bacteria</taxon>
        <taxon>Bacillati</taxon>
        <taxon>Bacillota</taxon>
        <taxon>Bacilli</taxon>
        <taxon>Bacillales</taxon>
        <taxon>Bacillaceae</taxon>
        <taxon>Bacillus</taxon>
        <taxon>Bacillus cereus group</taxon>
    </lineage>
</organism>
<gene>
    <name evidence="1" type="ORF">IIU_05751</name>
</gene>